<name>A0A5E6MF88_9BACT</name>
<evidence type="ECO:0000313" key="4">
    <source>
        <dbReference type="Proteomes" id="UP000334923"/>
    </source>
</evidence>
<protein>
    <recommendedName>
        <fullName evidence="2">D-aminoacyl-tRNA deacylase</fullName>
        <shortName evidence="2">DTD</shortName>
        <ecNumber evidence="2">3.1.1.96</ecNumber>
    </recommendedName>
    <alternativeName>
        <fullName evidence="2">Gly-tRNA(Ala) deacylase</fullName>
        <ecNumber evidence="2">3.1.1.-</ecNumber>
    </alternativeName>
</protein>
<dbReference type="FunFam" id="3.50.80.10:FF:000001">
    <property type="entry name" value="D-aminoacyl-tRNA deacylase"/>
    <property type="match status" value="1"/>
</dbReference>
<dbReference type="Proteomes" id="UP000334923">
    <property type="component" value="Unassembled WGS sequence"/>
</dbReference>
<comment type="catalytic activity">
    <reaction evidence="2">
        <text>glycyl-tRNA(Ala) + H2O = tRNA(Ala) + glycine + H(+)</text>
        <dbReference type="Rhea" id="RHEA:53744"/>
        <dbReference type="Rhea" id="RHEA-COMP:9657"/>
        <dbReference type="Rhea" id="RHEA-COMP:13640"/>
        <dbReference type="ChEBI" id="CHEBI:15377"/>
        <dbReference type="ChEBI" id="CHEBI:15378"/>
        <dbReference type="ChEBI" id="CHEBI:57305"/>
        <dbReference type="ChEBI" id="CHEBI:78442"/>
        <dbReference type="ChEBI" id="CHEBI:78522"/>
    </reaction>
</comment>
<organism evidence="3 4">
    <name type="scientific">Methylacidimicrobium tartarophylax</name>
    <dbReference type="NCBI Taxonomy" id="1041768"/>
    <lineage>
        <taxon>Bacteria</taxon>
        <taxon>Pseudomonadati</taxon>
        <taxon>Verrucomicrobiota</taxon>
        <taxon>Methylacidimicrobium</taxon>
    </lineage>
</organism>
<comment type="similarity">
    <text evidence="1 2">Belongs to the DTD family.</text>
</comment>
<keyword evidence="2" id="KW-0820">tRNA-binding</keyword>
<comment type="subunit">
    <text evidence="2">Homodimer.</text>
</comment>
<keyword evidence="2" id="KW-0963">Cytoplasm</keyword>
<dbReference type="GO" id="GO:0043908">
    <property type="term" value="F:Ser(Gly)-tRNA(Ala) hydrolase activity"/>
    <property type="evidence" value="ECO:0007669"/>
    <property type="project" value="UniProtKB-UniRule"/>
</dbReference>
<evidence type="ECO:0000256" key="1">
    <source>
        <dbReference type="ARBA" id="ARBA00009673"/>
    </source>
</evidence>
<dbReference type="GO" id="GO:0005737">
    <property type="term" value="C:cytoplasm"/>
    <property type="evidence" value="ECO:0007669"/>
    <property type="project" value="UniProtKB-SubCell"/>
</dbReference>
<dbReference type="AlphaFoldDB" id="A0A5E6MF88"/>
<dbReference type="InterPro" id="IPR003732">
    <property type="entry name" value="Daa-tRNA_deacyls_DTD"/>
</dbReference>
<dbReference type="HAMAP" id="MF_00518">
    <property type="entry name" value="Deacylase_Dtd"/>
    <property type="match status" value="1"/>
</dbReference>
<dbReference type="EMBL" id="CABFVA020000120">
    <property type="protein sequence ID" value="VVM08154.1"/>
    <property type="molecule type" value="Genomic_DNA"/>
</dbReference>
<dbReference type="RefSeq" id="WP_142660975.1">
    <property type="nucleotide sequence ID" value="NZ_CABFVA020000120.1"/>
</dbReference>
<feature type="short sequence motif" description="Gly-cisPro motif, important for rejection of L-amino acids" evidence="2">
    <location>
        <begin position="137"/>
        <end position="138"/>
    </location>
</feature>
<evidence type="ECO:0000256" key="2">
    <source>
        <dbReference type="HAMAP-Rule" id="MF_00518"/>
    </source>
</evidence>
<keyword evidence="4" id="KW-1185">Reference proteome</keyword>
<dbReference type="EC" id="3.1.1.-" evidence="2"/>
<reference evidence="3 4" key="1">
    <citation type="submission" date="2019-09" db="EMBL/GenBank/DDBJ databases">
        <authorList>
            <person name="Cremers G."/>
        </authorList>
    </citation>
    <scope>NUCLEOTIDE SEQUENCE [LARGE SCALE GENOMIC DNA]</scope>
    <source>
        <strain evidence="3">4A</strain>
    </source>
</reference>
<sequence length="160" mass="16940">MIALIQRVREARVSVGGQPVAEIGMGLLGLVAVERGDRESTAGKLLERMLGYRIFPDEAGRMGRSLREIGGGLLLVPQFTLAADTRSGSRPSFSPAAAPEVGKALFLYLVQAARERHDTVASGVFGADMDVALVNAGPVTFWLRTGPEPSAAERRPADPG</sequence>
<gene>
    <name evidence="2 3" type="primary">dtd</name>
    <name evidence="3" type="ORF">MAMT_02149</name>
</gene>
<dbReference type="GO" id="GO:0000049">
    <property type="term" value="F:tRNA binding"/>
    <property type="evidence" value="ECO:0007669"/>
    <property type="project" value="UniProtKB-UniRule"/>
</dbReference>
<dbReference type="GO" id="GO:0019478">
    <property type="term" value="P:D-amino acid catabolic process"/>
    <property type="evidence" value="ECO:0007669"/>
    <property type="project" value="UniProtKB-UniRule"/>
</dbReference>
<accession>A0A5E6MF88</accession>
<comment type="domain">
    <text evidence="2">A Gly-cisPro motif from one monomer fits into the active site of the other monomer to allow specific chiral rejection of L-amino acids.</text>
</comment>
<dbReference type="PANTHER" id="PTHR10472">
    <property type="entry name" value="D-TYROSYL-TRNA TYR DEACYLASE"/>
    <property type="match status" value="1"/>
</dbReference>
<dbReference type="SUPFAM" id="SSF69500">
    <property type="entry name" value="DTD-like"/>
    <property type="match status" value="1"/>
</dbReference>
<dbReference type="EC" id="3.1.1.96" evidence="2"/>
<dbReference type="Pfam" id="PF02580">
    <property type="entry name" value="Tyr_Deacylase"/>
    <property type="match status" value="1"/>
</dbReference>
<dbReference type="Gene3D" id="3.50.80.10">
    <property type="entry name" value="D-tyrosyl-tRNA(Tyr) deacylase"/>
    <property type="match status" value="1"/>
</dbReference>
<dbReference type="PANTHER" id="PTHR10472:SF5">
    <property type="entry name" value="D-AMINOACYL-TRNA DEACYLASE 1"/>
    <property type="match status" value="1"/>
</dbReference>
<comment type="catalytic activity">
    <reaction evidence="2">
        <text>a D-aminoacyl-tRNA + H2O = a tRNA + a D-alpha-amino acid + H(+)</text>
        <dbReference type="Rhea" id="RHEA:13953"/>
        <dbReference type="Rhea" id="RHEA-COMP:10123"/>
        <dbReference type="Rhea" id="RHEA-COMP:10124"/>
        <dbReference type="ChEBI" id="CHEBI:15377"/>
        <dbReference type="ChEBI" id="CHEBI:15378"/>
        <dbReference type="ChEBI" id="CHEBI:59871"/>
        <dbReference type="ChEBI" id="CHEBI:78442"/>
        <dbReference type="ChEBI" id="CHEBI:79333"/>
        <dbReference type="EC" id="3.1.1.96"/>
    </reaction>
</comment>
<dbReference type="InterPro" id="IPR023509">
    <property type="entry name" value="DTD-like_sf"/>
</dbReference>
<evidence type="ECO:0000313" key="3">
    <source>
        <dbReference type="EMBL" id="VVM08154.1"/>
    </source>
</evidence>
<dbReference type="GO" id="GO:0106026">
    <property type="term" value="F:Gly-tRNA(Ala) deacylase activity"/>
    <property type="evidence" value="ECO:0007669"/>
    <property type="project" value="UniProtKB-UniRule"/>
</dbReference>
<keyword evidence="2 3" id="KW-0378">Hydrolase</keyword>
<dbReference type="NCBIfam" id="TIGR00256">
    <property type="entry name" value="D-aminoacyl-tRNA deacylase"/>
    <property type="match status" value="1"/>
</dbReference>
<proteinExistence type="inferred from homology"/>
<comment type="function">
    <text evidence="2">An aminoacyl-tRNA editing enzyme that deacylates mischarged D-aminoacyl-tRNAs. Also deacylates mischarged glycyl-tRNA(Ala), protecting cells against glycine mischarging by AlaRS. Acts via tRNA-based rather than protein-based catalysis; rejects L-amino acids rather than detecting D-amino acids in the active site. By recycling D-aminoacyl-tRNA to D-amino acids and free tRNA molecules, this enzyme counteracts the toxicity associated with the formation of D-aminoacyl-tRNA entities in vivo and helps enforce protein L-homochirality.</text>
</comment>
<dbReference type="GO" id="GO:0051500">
    <property type="term" value="F:D-tyrosyl-tRNA(Tyr) deacylase activity"/>
    <property type="evidence" value="ECO:0007669"/>
    <property type="project" value="TreeGrafter"/>
</dbReference>
<dbReference type="OrthoDB" id="9801395at2"/>
<keyword evidence="2" id="KW-0694">RNA-binding</keyword>
<comment type="subcellular location">
    <subcellularLocation>
        <location evidence="2">Cytoplasm</location>
    </subcellularLocation>
</comment>